<keyword evidence="2" id="KW-1185">Reference proteome</keyword>
<proteinExistence type="predicted"/>
<protein>
    <submittedName>
        <fullName evidence="1">Uncharacterized protein</fullName>
    </submittedName>
</protein>
<evidence type="ECO:0000313" key="1">
    <source>
        <dbReference type="EMBL" id="KAK6354967.1"/>
    </source>
</evidence>
<name>A0AAV9V549_9PEZI</name>
<organism evidence="1 2">
    <name type="scientific">Orbilia brochopaga</name>
    <dbReference type="NCBI Taxonomy" id="3140254"/>
    <lineage>
        <taxon>Eukaryota</taxon>
        <taxon>Fungi</taxon>
        <taxon>Dikarya</taxon>
        <taxon>Ascomycota</taxon>
        <taxon>Pezizomycotina</taxon>
        <taxon>Orbiliomycetes</taxon>
        <taxon>Orbiliales</taxon>
        <taxon>Orbiliaceae</taxon>
        <taxon>Orbilia</taxon>
    </lineage>
</organism>
<evidence type="ECO:0000313" key="2">
    <source>
        <dbReference type="Proteomes" id="UP001375240"/>
    </source>
</evidence>
<comment type="caution">
    <text evidence="1">The sequence shown here is derived from an EMBL/GenBank/DDBJ whole genome shotgun (WGS) entry which is preliminary data.</text>
</comment>
<dbReference type="Proteomes" id="UP001375240">
    <property type="component" value="Unassembled WGS sequence"/>
</dbReference>
<sequence>MNYLLTCESPSEVCYIKFLQAYAEGCHILNLPFVERTAKVDFECMIRKRFLYLAAQEELEGDDAIETAILAAAYIPPMPAWFFERKPVTQAPSVRKRPQGQATHAQVSIPTSCCPPAKIIVDQQTHKAAVAATTGTGIPSNPNPNPPRGRHLGQVPIGKRACSRTAFSASYRYADSPCMNEDDQYTYMTKSIWLQIVS</sequence>
<accession>A0AAV9V549</accession>
<dbReference type="AlphaFoldDB" id="A0AAV9V549"/>
<gene>
    <name evidence="1" type="ORF">TWF696_004095</name>
</gene>
<reference evidence="1 2" key="1">
    <citation type="submission" date="2019-10" db="EMBL/GenBank/DDBJ databases">
        <authorList>
            <person name="Palmer J.M."/>
        </authorList>
    </citation>
    <scope>NUCLEOTIDE SEQUENCE [LARGE SCALE GENOMIC DNA]</scope>
    <source>
        <strain evidence="1 2">TWF696</strain>
    </source>
</reference>
<dbReference type="EMBL" id="JAVHNQ010000002">
    <property type="protein sequence ID" value="KAK6354967.1"/>
    <property type="molecule type" value="Genomic_DNA"/>
</dbReference>